<proteinExistence type="predicted"/>
<evidence type="ECO:0000313" key="3">
    <source>
        <dbReference type="Proteomes" id="UP001519363"/>
    </source>
</evidence>
<comment type="caution">
    <text evidence="2">The sequence shown here is derived from an EMBL/GenBank/DDBJ whole genome shotgun (WGS) entry which is preliminary data.</text>
</comment>
<dbReference type="EMBL" id="JAGIOO010000001">
    <property type="protein sequence ID" value="MBP2471639.1"/>
    <property type="molecule type" value="Genomic_DNA"/>
</dbReference>
<feature type="chain" id="PRO_5046346884" description="Secreted protein" evidence="1">
    <location>
        <begin position="28"/>
        <end position="134"/>
    </location>
</feature>
<name>A0ABS5A600_9PSEU</name>
<organism evidence="2 3">
    <name type="scientific">Crossiella equi</name>
    <dbReference type="NCBI Taxonomy" id="130796"/>
    <lineage>
        <taxon>Bacteria</taxon>
        <taxon>Bacillati</taxon>
        <taxon>Actinomycetota</taxon>
        <taxon>Actinomycetes</taxon>
        <taxon>Pseudonocardiales</taxon>
        <taxon>Pseudonocardiaceae</taxon>
        <taxon>Crossiella</taxon>
    </lineage>
</organism>
<evidence type="ECO:0008006" key="4">
    <source>
        <dbReference type="Google" id="ProtNLM"/>
    </source>
</evidence>
<keyword evidence="1" id="KW-0732">Signal</keyword>
<reference evidence="2 3" key="1">
    <citation type="submission" date="2021-03" db="EMBL/GenBank/DDBJ databases">
        <title>Sequencing the genomes of 1000 actinobacteria strains.</title>
        <authorList>
            <person name="Klenk H.-P."/>
        </authorList>
    </citation>
    <scope>NUCLEOTIDE SEQUENCE [LARGE SCALE GENOMIC DNA]</scope>
    <source>
        <strain evidence="2 3">DSM 44580</strain>
    </source>
</reference>
<evidence type="ECO:0000313" key="2">
    <source>
        <dbReference type="EMBL" id="MBP2471639.1"/>
    </source>
</evidence>
<sequence>MRTSLFRIFIVLAALIAPLLTTSNAFAGQTRVHGHETAFCEEVAEPTYLCTVYAYNFPGGTMSIDADTCCTTGTSHWYLFEKSWRKCETDFRTEAPAQSWTCSGLPANNYKLQALILKPVPHPDNKWVSIGLRW</sequence>
<dbReference type="Proteomes" id="UP001519363">
    <property type="component" value="Unassembled WGS sequence"/>
</dbReference>
<dbReference type="RefSeq" id="WP_086787158.1">
    <property type="nucleotide sequence ID" value="NZ_JAGIOO010000001.1"/>
</dbReference>
<evidence type="ECO:0000256" key="1">
    <source>
        <dbReference type="SAM" id="SignalP"/>
    </source>
</evidence>
<feature type="signal peptide" evidence="1">
    <location>
        <begin position="1"/>
        <end position="27"/>
    </location>
</feature>
<protein>
    <recommendedName>
        <fullName evidence="4">Secreted protein</fullName>
    </recommendedName>
</protein>
<gene>
    <name evidence="2" type="ORF">JOF53_000511</name>
</gene>
<accession>A0ABS5A600</accession>
<keyword evidence="3" id="KW-1185">Reference proteome</keyword>